<gene>
    <name evidence="2" type="ORF">TanjilG_33032</name>
</gene>
<evidence type="ECO:0000256" key="1">
    <source>
        <dbReference type="SAM" id="MobiDB-lite"/>
    </source>
</evidence>
<protein>
    <submittedName>
        <fullName evidence="2">Uncharacterized protein</fullName>
    </submittedName>
</protein>
<evidence type="ECO:0000313" key="3">
    <source>
        <dbReference type="Proteomes" id="UP000188354"/>
    </source>
</evidence>
<accession>A0A4P1RNM2</accession>
<dbReference type="Gramene" id="OIW14690">
    <property type="protein sequence ID" value="OIW14690"/>
    <property type="gene ID" value="TanjilG_33032"/>
</dbReference>
<reference evidence="2 3" key="1">
    <citation type="journal article" date="2017" name="Plant Biotechnol. J.">
        <title>A comprehensive draft genome sequence for lupin (Lupinus angustifolius), an emerging health food: insights into plant-microbe interactions and legume evolution.</title>
        <authorList>
            <person name="Hane J.K."/>
            <person name="Ming Y."/>
            <person name="Kamphuis L.G."/>
            <person name="Nelson M.N."/>
            <person name="Garg G."/>
            <person name="Atkins C.A."/>
            <person name="Bayer P.E."/>
            <person name="Bravo A."/>
            <person name="Bringans S."/>
            <person name="Cannon S."/>
            <person name="Edwards D."/>
            <person name="Foley R."/>
            <person name="Gao L.L."/>
            <person name="Harrison M.J."/>
            <person name="Huang W."/>
            <person name="Hurgobin B."/>
            <person name="Li S."/>
            <person name="Liu C.W."/>
            <person name="McGrath A."/>
            <person name="Morahan G."/>
            <person name="Murray J."/>
            <person name="Weller J."/>
            <person name="Jian J."/>
            <person name="Singh K.B."/>
        </authorList>
    </citation>
    <scope>NUCLEOTIDE SEQUENCE [LARGE SCALE GENOMIC DNA]</scope>
    <source>
        <strain evidence="3">cv. Tanjil</strain>
        <tissue evidence="2">Whole plant</tissue>
    </source>
</reference>
<name>A0A4P1RNM2_LUPAN</name>
<sequence>MTQDMDRNMNMNMNSNMNMDMDLGFDFGGGVDNNDWNLSNIVNNMQTLPYNNTNTNTNNPYTGSQEQAPLSMYSLPYDSQTMVPSGDRQQGVSSMQFQGSTGQLDQMIGYNHLLNTPDFQYQSSILHEPSTMSCNFTSSQAPRTWNQGLSGTWTNEGFPSRVSSSMFPEVTRPLRLERPSTVQMEQVTSASANELIATQRGKGKLPESSTTRAKLSPEIQRILNMKPKGRLSLYDTTSTATPQRSQNLNLQNGRDSSMDNVGKQLAKKKEPVHATPRMSTVGEQGDYEPRRRGRPRKACQDKQVPKIGKLHGERGNVGSSQEANNTLRNEEENANHTNLISSLWVSSIAPKYTSQLLFLTY</sequence>
<dbReference type="AlphaFoldDB" id="A0A4P1RNM2"/>
<proteinExistence type="predicted"/>
<dbReference type="EMBL" id="CM007363">
    <property type="protein sequence ID" value="OIW14690.1"/>
    <property type="molecule type" value="Genomic_DNA"/>
</dbReference>
<feature type="compositionally biased region" description="Polar residues" evidence="1">
    <location>
        <begin position="234"/>
        <end position="259"/>
    </location>
</feature>
<evidence type="ECO:0000313" key="2">
    <source>
        <dbReference type="EMBL" id="OIW14690.1"/>
    </source>
</evidence>
<feature type="region of interest" description="Disordered" evidence="1">
    <location>
        <begin position="233"/>
        <end position="303"/>
    </location>
</feature>
<keyword evidence="3" id="KW-1185">Reference proteome</keyword>
<organism evidence="2 3">
    <name type="scientific">Lupinus angustifolius</name>
    <name type="common">Narrow-leaved blue lupine</name>
    <dbReference type="NCBI Taxonomy" id="3871"/>
    <lineage>
        <taxon>Eukaryota</taxon>
        <taxon>Viridiplantae</taxon>
        <taxon>Streptophyta</taxon>
        <taxon>Embryophyta</taxon>
        <taxon>Tracheophyta</taxon>
        <taxon>Spermatophyta</taxon>
        <taxon>Magnoliopsida</taxon>
        <taxon>eudicotyledons</taxon>
        <taxon>Gunneridae</taxon>
        <taxon>Pentapetalae</taxon>
        <taxon>rosids</taxon>
        <taxon>fabids</taxon>
        <taxon>Fabales</taxon>
        <taxon>Fabaceae</taxon>
        <taxon>Papilionoideae</taxon>
        <taxon>50 kb inversion clade</taxon>
        <taxon>genistoids sensu lato</taxon>
        <taxon>core genistoids</taxon>
        <taxon>Genisteae</taxon>
        <taxon>Lupinus</taxon>
    </lineage>
</organism>
<dbReference type="Proteomes" id="UP000188354">
    <property type="component" value="Chromosome LG03"/>
</dbReference>